<keyword evidence="5" id="KW-0808">Transferase</keyword>
<evidence type="ECO:0000256" key="2">
    <source>
        <dbReference type="ARBA" id="ARBA00012438"/>
    </source>
</evidence>
<name>A0A9Q3W8W3_9GAMM</name>
<evidence type="ECO:0000259" key="4">
    <source>
        <dbReference type="PROSITE" id="PS50109"/>
    </source>
</evidence>
<accession>A0A9Q3W8W3</accession>
<evidence type="ECO:0000256" key="1">
    <source>
        <dbReference type="ARBA" id="ARBA00000085"/>
    </source>
</evidence>
<dbReference type="Gene3D" id="3.30.565.10">
    <property type="entry name" value="Histidine kinase-like ATPase, C-terminal domain"/>
    <property type="match status" value="1"/>
</dbReference>
<feature type="transmembrane region" description="Helical" evidence="3">
    <location>
        <begin position="121"/>
        <end position="139"/>
    </location>
</feature>
<dbReference type="SUPFAM" id="SSF55874">
    <property type="entry name" value="ATPase domain of HSP90 chaperone/DNA topoisomerase II/histidine kinase"/>
    <property type="match status" value="1"/>
</dbReference>
<gene>
    <name evidence="5" type="ORF">LZG35_18655</name>
</gene>
<dbReference type="Proteomes" id="UP001107961">
    <property type="component" value="Unassembled WGS sequence"/>
</dbReference>
<evidence type="ECO:0000313" key="6">
    <source>
        <dbReference type="Proteomes" id="UP001107961"/>
    </source>
</evidence>
<evidence type="ECO:0000256" key="3">
    <source>
        <dbReference type="SAM" id="Phobius"/>
    </source>
</evidence>
<comment type="catalytic activity">
    <reaction evidence="1">
        <text>ATP + protein L-histidine = ADP + protein N-phospho-L-histidine.</text>
        <dbReference type="EC" id="2.7.13.3"/>
    </reaction>
</comment>
<comment type="caution">
    <text evidence="5">The sequence shown here is derived from an EMBL/GenBank/DDBJ whole genome shotgun (WGS) entry which is preliminary data.</text>
</comment>
<protein>
    <recommendedName>
        <fullName evidence="2">histidine kinase</fullName>
        <ecNumber evidence="2">2.7.13.3</ecNumber>
    </recommendedName>
</protein>
<reference evidence="5" key="1">
    <citation type="submission" date="2022-01" db="EMBL/GenBank/DDBJ databases">
        <authorList>
            <person name="Karlyshev A.V."/>
            <person name="Jaspars M."/>
        </authorList>
    </citation>
    <scope>NUCLEOTIDE SEQUENCE</scope>
    <source>
        <strain evidence="5">AGSA3-2</strain>
    </source>
</reference>
<dbReference type="GO" id="GO:0000155">
    <property type="term" value="F:phosphorelay sensor kinase activity"/>
    <property type="evidence" value="ECO:0007669"/>
    <property type="project" value="InterPro"/>
</dbReference>
<dbReference type="RefSeq" id="WP_026949695.1">
    <property type="nucleotide sequence ID" value="NZ_CBDDTQ010000005.1"/>
</dbReference>
<keyword evidence="3" id="KW-0812">Transmembrane</keyword>
<dbReference type="InterPro" id="IPR005467">
    <property type="entry name" value="His_kinase_dom"/>
</dbReference>
<keyword evidence="3" id="KW-1133">Transmembrane helix</keyword>
<keyword evidence="6" id="KW-1185">Reference proteome</keyword>
<sequence>MTGLPPYVVWRRRMLWLRAVLVIALALALLVLRQFSALVPLSLTPLLWLGALLLPNLLTLLTLNLDPRPQQRLLAVELAMDVMLFLAVVQLFGGASNPMTFYLLVPVLMAGMTLPPMANGLVLILALTGYMTVSQWHHMPAPHTALHALTRELSALHNIGMAVAFAALAVTLSILGQVIQALTRQQQRQQDKAMELAGRRERMYQVAATLAHQAHELNTPLSSLVMISDNALQEPGLSDTTRADLEQIHALARQVAGKLRRADHHDVPEDIAFPALIDRLRLHLRHLQPTLEIRHQGPDHAVLRQASDWFRVLANLGYNAIDAGAGTLAIQLDTAPEGWLLQISDDGPDHPERPGREGMGIGLALVESTLENLDARLEMEFSRQWTQARIRWSGYGA</sequence>
<keyword evidence="5" id="KW-0418">Kinase</keyword>
<feature type="transmembrane region" description="Helical" evidence="3">
    <location>
        <begin position="159"/>
        <end position="182"/>
    </location>
</feature>
<feature type="transmembrane region" description="Helical" evidence="3">
    <location>
        <begin position="47"/>
        <end position="66"/>
    </location>
</feature>
<dbReference type="EC" id="2.7.13.3" evidence="2"/>
<dbReference type="InterPro" id="IPR036890">
    <property type="entry name" value="HATPase_C_sf"/>
</dbReference>
<feature type="domain" description="Histidine kinase" evidence="4">
    <location>
        <begin position="212"/>
        <end position="380"/>
    </location>
</feature>
<dbReference type="InterPro" id="IPR036097">
    <property type="entry name" value="HisK_dim/P_sf"/>
</dbReference>
<dbReference type="PROSITE" id="PS50109">
    <property type="entry name" value="HIS_KIN"/>
    <property type="match status" value="1"/>
</dbReference>
<dbReference type="CDD" id="cd00082">
    <property type="entry name" value="HisKA"/>
    <property type="match status" value="1"/>
</dbReference>
<dbReference type="SUPFAM" id="SSF47384">
    <property type="entry name" value="Homodimeric domain of signal transducing histidine kinase"/>
    <property type="match status" value="1"/>
</dbReference>
<dbReference type="InterPro" id="IPR003594">
    <property type="entry name" value="HATPase_dom"/>
</dbReference>
<dbReference type="AlphaFoldDB" id="A0A9Q3W8W3"/>
<organism evidence="5 6">
    <name type="scientific">Alloalcanivorax xenomutans</name>
    <dbReference type="NCBI Taxonomy" id="1094342"/>
    <lineage>
        <taxon>Bacteria</taxon>
        <taxon>Pseudomonadati</taxon>
        <taxon>Pseudomonadota</taxon>
        <taxon>Gammaproteobacteria</taxon>
        <taxon>Oceanospirillales</taxon>
        <taxon>Alcanivoracaceae</taxon>
        <taxon>Alloalcanivorax</taxon>
    </lineage>
</organism>
<dbReference type="InterPro" id="IPR003661">
    <property type="entry name" value="HisK_dim/P_dom"/>
</dbReference>
<evidence type="ECO:0000313" key="5">
    <source>
        <dbReference type="EMBL" id="MCE7510664.1"/>
    </source>
</evidence>
<dbReference type="SMART" id="SM00387">
    <property type="entry name" value="HATPase_c"/>
    <property type="match status" value="1"/>
</dbReference>
<dbReference type="KEGG" id="axe:P40_15140"/>
<proteinExistence type="predicted"/>
<dbReference type="EMBL" id="JAJVKT010000028">
    <property type="protein sequence ID" value="MCE7510664.1"/>
    <property type="molecule type" value="Genomic_DNA"/>
</dbReference>
<keyword evidence="3" id="KW-0472">Membrane</keyword>